<keyword evidence="2" id="KW-0698">rRNA processing</keyword>
<dbReference type="HOGENOM" id="CLU_041220_1_1_0"/>
<dbReference type="NCBIfam" id="TIGR00755">
    <property type="entry name" value="ksgA"/>
    <property type="match status" value="1"/>
</dbReference>
<dbReference type="GO" id="GO:0003723">
    <property type="term" value="F:RNA binding"/>
    <property type="evidence" value="ECO:0007669"/>
    <property type="project" value="UniProtKB-UniRule"/>
</dbReference>
<dbReference type="SUPFAM" id="SSF53335">
    <property type="entry name" value="S-adenosyl-L-methionine-dependent methyltransferases"/>
    <property type="match status" value="1"/>
</dbReference>
<dbReference type="GO" id="GO:0000179">
    <property type="term" value="F:rRNA (adenine-N6,N6-)-dimethyltransferase activity"/>
    <property type="evidence" value="ECO:0007669"/>
    <property type="project" value="UniProtKB-UniRule"/>
</dbReference>
<feature type="binding site" evidence="7">
    <location>
        <position position="16"/>
    </location>
    <ligand>
        <name>S-adenosyl-L-methionine</name>
        <dbReference type="ChEBI" id="CHEBI:59789"/>
    </ligand>
</feature>
<feature type="binding site" evidence="7">
    <location>
        <position position="65"/>
    </location>
    <ligand>
        <name>S-adenosyl-L-methionine</name>
        <dbReference type="ChEBI" id="CHEBI:59789"/>
    </ligand>
</feature>
<comment type="similarity">
    <text evidence="7">Belongs to the class I-like SAM-binding methyltransferase superfamily. rRNA adenine N(6)-methyltransferase family.</text>
</comment>
<dbReference type="GO" id="GO:0005829">
    <property type="term" value="C:cytosol"/>
    <property type="evidence" value="ECO:0007669"/>
    <property type="project" value="TreeGrafter"/>
</dbReference>
<evidence type="ECO:0000256" key="8">
    <source>
        <dbReference type="SAM" id="MobiDB-lite"/>
    </source>
</evidence>
<accession>E3CYB4</accession>
<evidence type="ECO:0000256" key="2">
    <source>
        <dbReference type="ARBA" id="ARBA00022552"/>
    </source>
</evidence>
<dbReference type="PANTHER" id="PTHR11727:SF7">
    <property type="entry name" value="DIMETHYLADENOSINE TRANSFERASE-RELATED"/>
    <property type="match status" value="1"/>
</dbReference>
<dbReference type="EMBL" id="CM001022">
    <property type="protein sequence ID" value="EFQ23647.1"/>
    <property type="molecule type" value="Genomic_DNA"/>
</dbReference>
<keyword evidence="6 7" id="KW-0694">RNA-binding</keyword>
<feature type="binding site" evidence="7">
    <location>
        <position position="18"/>
    </location>
    <ligand>
        <name>S-adenosyl-L-methionine</name>
        <dbReference type="ChEBI" id="CHEBI:59789"/>
    </ligand>
</feature>
<dbReference type="STRING" id="584708.Apau_1221"/>
<dbReference type="PROSITE" id="PS51689">
    <property type="entry name" value="SAM_RNA_A_N6_MT"/>
    <property type="match status" value="1"/>
</dbReference>
<dbReference type="InterPro" id="IPR020598">
    <property type="entry name" value="rRNA_Ade_methylase_Trfase_N"/>
</dbReference>
<dbReference type="InterPro" id="IPR029063">
    <property type="entry name" value="SAM-dependent_MTases_sf"/>
</dbReference>
<dbReference type="eggNOG" id="COG0030">
    <property type="taxonomic scope" value="Bacteria"/>
</dbReference>
<evidence type="ECO:0000259" key="9">
    <source>
        <dbReference type="SMART" id="SM00650"/>
    </source>
</evidence>
<dbReference type="Gene3D" id="3.40.50.150">
    <property type="entry name" value="Vaccinia Virus protein VP39"/>
    <property type="match status" value="1"/>
</dbReference>
<sequence length="287" mass="32470">MENPTPFACRTEIGQNFLVDPKVVRDLVAAAAPDPDTVVLEVGPGKGILTEALLGSPCRKVFSLEIDRRLEPFLEPLFARYAPKGTLLWGDALRVTFQDLLPEIPHLVAANLPYHITTPLIWKFLEELTPRGTRTLVLMVQREAAWRLMAQEGSRDRTPLGITLQRMGTLRKVRAVSPGAFRPIPQVASTILEIRIQREPDLANDPSWRAFVRGSFAQRRKTLVNNWIAGWRLPREEAEGRLAPLALPRTARPEELTLPQWIRLAQEHDWRREGGPAPEGRSAERER</sequence>
<dbReference type="InterPro" id="IPR011530">
    <property type="entry name" value="rRNA_adenine_dimethylase"/>
</dbReference>
<dbReference type="AlphaFoldDB" id="E3CYB4"/>
<feature type="domain" description="Ribosomal RNA adenine methylase transferase N-terminal" evidence="9">
    <location>
        <begin position="23"/>
        <end position="198"/>
    </location>
</feature>
<keyword evidence="11" id="KW-1185">Reference proteome</keyword>
<keyword evidence="5 7" id="KW-0949">S-adenosyl-L-methionine</keyword>
<organism evidence="10 11">
    <name type="scientific">Aminomonas paucivorans DSM 12260</name>
    <dbReference type="NCBI Taxonomy" id="584708"/>
    <lineage>
        <taxon>Bacteria</taxon>
        <taxon>Thermotogati</taxon>
        <taxon>Synergistota</taxon>
        <taxon>Synergistia</taxon>
        <taxon>Synergistales</taxon>
        <taxon>Synergistaceae</taxon>
        <taxon>Aminomonas</taxon>
    </lineage>
</organism>
<evidence type="ECO:0000256" key="1">
    <source>
        <dbReference type="ARBA" id="ARBA00022490"/>
    </source>
</evidence>
<dbReference type="PANTHER" id="PTHR11727">
    <property type="entry name" value="DIMETHYLADENOSINE TRANSFERASE"/>
    <property type="match status" value="1"/>
</dbReference>
<dbReference type="Gene3D" id="1.10.8.100">
    <property type="entry name" value="Ribosomal RNA adenine dimethylase-like, domain 2"/>
    <property type="match status" value="1"/>
</dbReference>
<dbReference type="InterPro" id="IPR001737">
    <property type="entry name" value="KsgA/Erm"/>
</dbReference>
<dbReference type="PaxDb" id="584708-Apau_1221"/>
<evidence type="ECO:0000256" key="6">
    <source>
        <dbReference type="ARBA" id="ARBA00022884"/>
    </source>
</evidence>
<evidence type="ECO:0000313" key="10">
    <source>
        <dbReference type="EMBL" id="EFQ23647.1"/>
    </source>
</evidence>
<dbReference type="CDD" id="cd02440">
    <property type="entry name" value="AdoMet_MTases"/>
    <property type="match status" value="1"/>
</dbReference>
<name>E3CYB4_9BACT</name>
<evidence type="ECO:0000256" key="7">
    <source>
        <dbReference type="PROSITE-ProRule" id="PRU01026"/>
    </source>
</evidence>
<dbReference type="SMART" id="SM00650">
    <property type="entry name" value="rADc"/>
    <property type="match status" value="1"/>
</dbReference>
<dbReference type="Proteomes" id="UP000005096">
    <property type="component" value="Chromosome"/>
</dbReference>
<dbReference type="InterPro" id="IPR023165">
    <property type="entry name" value="rRNA_Ade_diMease-like_C"/>
</dbReference>
<gene>
    <name evidence="10" type="ORF">Apau_1221</name>
</gene>
<evidence type="ECO:0000256" key="5">
    <source>
        <dbReference type="ARBA" id="ARBA00022691"/>
    </source>
</evidence>
<feature type="binding site" evidence="7">
    <location>
        <position position="111"/>
    </location>
    <ligand>
        <name>S-adenosyl-L-methionine</name>
        <dbReference type="ChEBI" id="CHEBI:59789"/>
    </ligand>
</feature>
<dbReference type="Pfam" id="PF00398">
    <property type="entry name" value="RrnaAD"/>
    <property type="match status" value="1"/>
</dbReference>
<proteinExistence type="inferred from homology"/>
<evidence type="ECO:0000256" key="4">
    <source>
        <dbReference type="ARBA" id="ARBA00022679"/>
    </source>
</evidence>
<dbReference type="OrthoDB" id="9814755at2"/>
<feature type="binding site" evidence="7">
    <location>
        <position position="43"/>
    </location>
    <ligand>
        <name>S-adenosyl-L-methionine</name>
        <dbReference type="ChEBI" id="CHEBI:59789"/>
    </ligand>
</feature>
<keyword evidence="1" id="KW-0963">Cytoplasm</keyword>
<keyword evidence="3 7" id="KW-0489">Methyltransferase</keyword>
<reference evidence="10 11" key="1">
    <citation type="journal article" date="2010" name="Stand. Genomic Sci.">
        <title>Non-contiguous finished genome sequence of Aminomonas paucivorans type strain (GLU-3).</title>
        <authorList>
            <person name="Pitluck S."/>
            <person name="Yasawong M."/>
            <person name="Held B."/>
            <person name="Lapidus A."/>
            <person name="Nolan M."/>
            <person name="Copeland A."/>
            <person name="Lucas S."/>
            <person name="Del Rio T.G."/>
            <person name="Tice H."/>
            <person name="Cheng J.F."/>
            <person name="Chertkov O."/>
            <person name="Goodwin L."/>
            <person name="Tapia R."/>
            <person name="Han C."/>
            <person name="Liolios K."/>
            <person name="Ivanova N."/>
            <person name="Mavromatis K."/>
            <person name="Ovchinnikova G."/>
            <person name="Pati A."/>
            <person name="Chen A."/>
            <person name="Palaniappan K."/>
            <person name="Land M."/>
            <person name="Hauser L."/>
            <person name="Chang Y.J."/>
            <person name="Jeffries C.D."/>
            <person name="Pukall R."/>
            <person name="Spring S."/>
            <person name="Rohde M."/>
            <person name="Sikorski J."/>
            <person name="Goker M."/>
            <person name="Woyke T."/>
            <person name="Bristow J."/>
            <person name="Eisen J.A."/>
            <person name="Markowitz V."/>
            <person name="Hugenholtz P."/>
            <person name="Kyrpides N.C."/>
            <person name="Klenk H.P."/>
        </authorList>
    </citation>
    <scope>NUCLEOTIDE SEQUENCE [LARGE SCALE GENOMIC DNA]</scope>
    <source>
        <strain evidence="10 11">DSM 12260</strain>
    </source>
</reference>
<keyword evidence="4 7" id="KW-0808">Transferase</keyword>
<feature type="region of interest" description="Disordered" evidence="8">
    <location>
        <begin position="267"/>
        <end position="287"/>
    </location>
</feature>
<dbReference type="PROSITE" id="PS01131">
    <property type="entry name" value="RRNA_A_DIMETH"/>
    <property type="match status" value="1"/>
</dbReference>
<evidence type="ECO:0000313" key="11">
    <source>
        <dbReference type="Proteomes" id="UP000005096"/>
    </source>
</evidence>
<evidence type="ECO:0000256" key="3">
    <source>
        <dbReference type="ARBA" id="ARBA00022603"/>
    </source>
</evidence>
<protein>
    <submittedName>
        <fullName evidence="10">Dimethyladenosine transferase</fullName>
    </submittedName>
</protein>
<dbReference type="RefSeq" id="WP_006300849.1">
    <property type="nucleotide sequence ID" value="NZ_CM001022.1"/>
</dbReference>
<dbReference type="InterPro" id="IPR020596">
    <property type="entry name" value="rRNA_Ade_Mease_Trfase_CS"/>
</dbReference>
<feature type="binding site" evidence="7">
    <location>
        <position position="91"/>
    </location>
    <ligand>
        <name>S-adenosyl-L-methionine</name>
        <dbReference type="ChEBI" id="CHEBI:59789"/>
    </ligand>
</feature>